<dbReference type="PANTHER" id="PTHR46060">
    <property type="entry name" value="MARINER MOS1 TRANSPOSASE-LIKE PROTEIN"/>
    <property type="match status" value="1"/>
</dbReference>
<name>A0A4C1USD3_EUMVA</name>
<dbReference type="Proteomes" id="UP000299102">
    <property type="component" value="Unassembled WGS sequence"/>
</dbReference>
<dbReference type="PANTHER" id="PTHR46060:SF1">
    <property type="entry name" value="MARINER MOS1 TRANSPOSASE-LIKE PROTEIN"/>
    <property type="match status" value="1"/>
</dbReference>
<proteinExistence type="predicted"/>
<accession>A0A4C1USD3</accession>
<comment type="caution">
    <text evidence="1">The sequence shown here is derived from an EMBL/GenBank/DDBJ whole genome shotgun (WGS) entry which is preliminary data.</text>
</comment>
<gene>
    <name evidence="1" type="ORF">EVAR_22755_1</name>
</gene>
<organism evidence="1 2">
    <name type="scientific">Eumeta variegata</name>
    <name type="common">Bagworm moth</name>
    <name type="synonym">Eumeta japonica</name>
    <dbReference type="NCBI Taxonomy" id="151549"/>
    <lineage>
        <taxon>Eukaryota</taxon>
        <taxon>Metazoa</taxon>
        <taxon>Ecdysozoa</taxon>
        <taxon>Arthropoda</taxon>
        <taxon>Hexapoda</taxon>
        <taxon>Insecta</taxon>
        <taxon>Pterygota</taxon>
        <taxon>Neoptera</taxon>
        <taxon>Endopterygota</taxon>
        <taxon>Lepidoptera</taxon>
        <taxon>Glossata</taxon>
        <taxon>Ditrysia</taxon>
        <taxon>Tineoidea</taxon>
        <taxon>Psychidae</taxon>
        <taxon>Oiketicinae</taxon>
        <taxon>Eumeta</taxon>
    </lineage>
</organism>
<evidence type="ECO:0000313" key="2">
    <source>
        <dbReference type="Proteomes" id="UP000299102"/>
    </source>
</evidence>
<keyword evidence="2" id="KW-1185">Reference proteome</keyword>
<reference evidence="1 2" key="1">
    <citation type="journal article" date="2019" name="Commun. Biol.">
        <title>The bagworm genome reveals a unique fibroin gene that provides high tensile strength.</title>
        <authorList>
            <person name="Kono N."/>
            <person name="Nakamura H."/>
            <person name="Ohtoshi R."/>
            <person name="Tomita M."/>
            <person name="Numata K."/>
            <person name="Arakawa K."/>
        </authorList>
    </citation>
    <scope>NUCLEOTIDE SEQUENCE [LARGE SCALE GENOMIC DNA]</scope>
</reference>
<protein>
    <submittedName>
        <fullName evidence="1">Uncharacterized protein</fullName>
    </submittedName>
</protein>
<evidence type="ECO:0000313" key="1">
    <source>
        <dbReference type="EMBL" id="GBP29383.1"/>
    </source>
</evidence>
<dbReference type="OrthoDB" id="10017160at2759"/>
<sequence>MKFNACSCVTPLFPSEDEIEPEEEVQNSLAWLRTAFGDKAPCKTTIYNLFVEFKSGCVNLSDEFRDGRPTIVVNNKKIDGRFKKGASHLVRVIVTGDETWIYCYEPKIKQQLIIWVYRDEPKPTKEAQTPRRALASRWTCDSIEARVEVKSAICDYCKRDLHLNDPLTSVQPATSHGPSDILVIRAESQKRR</sequence>
<dbReference type="EMBL" id="BGZK01000219">
    <property type="protein sequence ID" value="GBP29383.1"/>
    <property type="molecule type" value="Genomic_DNA"/>
</dbReference>
<dbReference type="AlphaFoldDB" id="A0A4C1USD3"/>
<dbReference type="InterPro" id="IPR052709">
    <property type="entry name" value="Transposase-MT_Hybrid"/>
</dbReference>